<comment type="caution">
    <text evidence="2">The sequence shown here is derived from an EMBL/GenBank/DDBJ whole genome shotgun (WGS) entry which is preliminary data.</text>
</comment>
<name>A0ABQ7KEG7_9FUNG</name>
<dbReference type="PANTHER" id="PTHR28207">
    <property type="entry name" value="ATP SYNTHASE SUBUNIT H, MITOCHONDRIAL"/>
    <property type="match status" value="1"/>
</dbReference>
<feature type="compositionally biased region" description="Acidic residues" evidence="1">
    <location>
        <begin position="109"/>
        <end position="130"/>
    </location>
</feature>
<evidence type="ECO:0000313" key="3">
    <source>
        <dbReference type="Proteomes" id="UP001194696"/>
    </source>
</evidence>
<gene>
    <name evidence="2" type="ORF">BGZ96_005697</name>
</gene>
<feature type="region of interest" description="Disordered" evidence="1">
    <location>
        <begin position="63"/>
        <end position="90"/>
    </location>
</feature>
<dbReference type="EMBL" id="JAAAIM010000027">
    <property type="protein sequence ID" value="KAG0297594.1"/>
    <property type="molecule type" value="Genomic_DNA"/>
</dbReference>
<protein>
    <submittedName>
        <fullName evidence="2">Uncharacterized protein</fullName>
    </submittedName>
</protein>
<dbReference type="InterPro" id="IPR019711">
    <property type="entry name" value="ATP_synth_F0_suH"/>
</dbReference>
<proteinExistence type="predicted"/>
<dbReference type="Proteomes" id="UP001194696">
    <property type="component" value="Unassembled WGS sequence"/>
</dbReference>
<reference evidence="2 3" key="1">
    <citation type="journal article" date="2020" name="Fungal Divers.">
        <title>Resolving the Mortierellaceae phylogeny through synthesis of multi-gene phylogenetics and phylogenomics.</title>
        <authorList>
            <person name="Vandepol N."/>
            <person name="Liber J."/>
            <person name="Desiro A."/>
            <person name="Na H."/>
            <person name="Kennedy M."/>
            <person name="Barry K."/>
            <person name="Grigoriev I.V."/>
            <person name="Miller A.N."/>
            <person name="O'Donnell K."/>
            <person name="Stajich J.E."/>
            <person name="Bonito G."/>
        </authorList>
    </citation>
    <scope>NUCLEOTIDE SEQUENCE [LARGE SCALE GENOMIC DNA]</scope>
    <source>
        <strain evidence="2 3">AD045</strain>
    </source>
</reference>
<keyword evidence="3" id="KW-1185">Reference proteome</keyword>
<feature type="compositionally biased region" description="Low complexity" evidence="1">
    <location>
        <begin position="80"/>
        <end position="90"/>
    </location>
</feature>
<organism evidence="2 3">
    <name type="scientific">Linnemannia gamsii</name>
    <dbReference type="NCBI Taxonomy" id="64522"/>
    <lineage>
        <taxon>Eukaryota</taxon>
        <taxon>Fungi</taxon>
        <taxon>Fungi incertae sedis</taxon>
        <taxon>Mucoromycota</taxon>
        <taxon>Mortierellomycotina</taxon>
        <taxon>Mortierellomycetes</taxon>
        <taxon>Mortierellales</taxon>
        <taxon>Mortierellaceae</taxon>
        <taxon>Linnemannia</taxon>
    </lineage>
</organism>
<sequence>MATPVRNKGKAPSPYVVQAPVSRVAAARPAFMAVRSFASPSAPLMQDILKDLYIKELKGYKPAPEAKGADASSQVKDFKAPAAPAAPAVDAAADLSAWETANAEITDAVSEEAVEEDEEEEEEEVEEHHH</sequence>
<dbReference type="Pfam" id="PF10775">
    <property type="entry name" value="ATP_sub_h"/>
    <property type="match status" value="1"/>
</dbReference>
<evidence type="ECO:0000256" key="1">
    <source>
        <dbReference type="SAM" id="MobiDB-lite"/>
    </source>
</evidence>
<feature type="region of interest" description="Disordered" evidence="1">
    <location>
        <begin position="103"/>
        <end position="130"/>
    </location>
</feature>
<evidence type="ECO:0000313" key="2">
    <source>
        <dbReference type="EMBL" id="KAG0297594.1"/>
    </source>
</evidence>
<dbReference type="PANTHER" id="PTHR28207:SF1">
    <property type="entry name" value="ATP SYNTHASE SUBUNIT H, MITOCHONDRIAL"/>
    <property type="match status" value="1"/>
</dbReference>
<accession>A0ABQ7KEG7</accession>